<evidence type="ECO:0000313" key="3">
    <source>
        <dbReference type="EMBL" id="HCL01092.1"/>
    </source>
</evidence>
<feature type="compositionally biased region" description="Pro residues" evidence="1">
    <location>
        <begin position="125"/>
        <end position="139"/>
    </location>
</feature>
<organism evidence="3 4">
    <name type="scientific">Lachnoclostridium phytofermentans</name>
    <dbReference type="NCBI Taxonomy" id="66219"/>
    <lineage>
        <taxon>Bacteria</taxon>
        <taxon>Bacillati</taxon>
        <taxon>Bacillota</taxon>
        <taxon>Clostridia</taxon>
        <taxon>Lachnospirales</taxon>
        <taxon>Lachnospiraceae</taxon>
    </lineage>
</organism>
<comment type="caution">
    <text evidence="3">The sequence shown here is derived from an EMBL/GenBank/DDBJ whole genome shotgun (WGS) entry which is preliminary data.</text>
</comment>
<feature type="chain" id="PRO_5038553075" description="PT repeat-containing protein" evidence="2">
    <location>
        <begin position="20"/>
        <end position="265"/>
    </location>
</feature>
<evidence type="ECO:0000256" key="2">
    <source>
        <dbReference type="SAM" id="SignalP"/>
    </source>
</evidence>
<evidence type="ECO:0000313" key="4">
    <source>
        <dbReference type="Proteomes" id="UP000262969"/>
    </source>
</evidence>
<proteinExistence type="predicted"/>
<feature type="compositionally biased region" description="Low complexity" evidence="1">
    <location>
        <begin position="29"/>
        <end position="72"/>
    </location>
</feature>
<evidence type="ECO:0008006" key="5">
    <source>
        <dbReference type="Google" id="ProtNLM"/>
    </source>
</evidence>
<sequence>MKKSLCLLLSATLAFTITACSGKKEASDVDPTTTPTVTEAPTAEPTSTPTEAPVNTPTAEPTAEPTTEPTTEPTKEPTDVPTEAPKATAQPTKAPEATKAPAKTPAPTKTPTKAPSKPTSTPKPTRTPKPTKAPTPTPEAPAEKKSLEDMMSAILDGVDLPMVMNTPIDEDHFSYFLNIDVIPGAEALASDAAIMSTAHSVVLLRVPSTSDVKSVAKEVEANANPRKWICVGAEKVSVSYKDDVILLVMSKEETVDAIVKNFENQ</sequence>
<name>A0A3D2X1V0_9FIRM</name>
<dbReference type="EMBL" id="DPVV01000057">
    <property type="protein sequence ID" value="HCL01092.1"/>
    <property type="molecule type" value="Genomic_DNA"/>
</dbReference>
<dbReference type="AlphaFoldDB" id="A0A3D2X1V0"/>
<feature type="compositionally biased region" description="Low complexity" evidence="1">
    <location>
        <begin position="79"/>
        <end position="124"/>
    </location>
</feature>
<accession>A0A3D2X1V0</accession>
<keyword evidence="2" id="KW-0732">Signal</keyword>
<gene>
    <name evidence="3" type="ORF">DHW61_01495</name>
</gene>
<evidence type="ECO:0000256" key="1">
    <source>
        <dbReference type="SAM" id="MobiDB-lite"/>
    </source>
</evidence>
<dbReference type="Proteomes" id="UP000262969">
    <property type="component" value="Unassembled WGS sequence"/>
</dbReference>
<reference evidence="3 4" key="1">
    <citation type="journal article" date="2018" name="Nat. Biotechnol.">
        <title>A standardized bacterial taxonomy based on genome phylogeny substantially revises the tree of life.</title>
        <authorList>
            <person name="Parks D.H."/>
            <person name="Chuvochina M."/>
            <person name="Waite D.W."/>
            <person name="Rinke C."/>
            <person name="Skarshewski A."/>
            <person name="Chaumeil P.A."/>
            <person name="Hugenholtz P."/>
        </authorList>
    </citation>
    <scope>NUCLEOTIDE SEQUENCE [LARGE SCALE GENOMIC DNA]</scope>
    <source>
        <strain evidence="3">UBA11728</strain>
    </source>
</reference>
<protein>
    <recommendedName>
        <fullName evidence="5">PT repeat-containing protein</fullName>
    </recommendedName>
</protein>
<feature type="signal peptide" evidence="2">
    <location>
        <begin position="1"/>
        <end position="19"/>
    </location>
</feature>
<dbReference type="PROSITE" id="PS51257">
    <property type="entry name" value="PROKAR_LIPOPROTEIN"/>
    <property type="match status" value="1"/>
</dbReference>
<feature type="region of interest" description="Disordered" evidence="1">
    <location>
        <begin position="22"/>
        <end position="144"/>
    </location>
</feature>